<evidence type="ECO:0000313" key="1">
    <source>
        <dbReference type="EMBL" id="PUF41679.1"/>
    </source>
</evidence>
<dbReference type="Proteomes" id="UP000251351">
    <property type="component" value="Unassembled WGS sequence"/>
</dbReference>
<organism evidence="1 4">
    <name type="scientific">Salmonella enterica I</name>
    <dbReference type="NCBI Taxonomy" id="59201"/>
    <lineage>
        <taxon>Bacteria</taxon>
        <taxon>Pseudomonadati</taxon>
        <taxon>Pseudomonadota</taxon>
        <taxon>Gammaproteobacteria</taxon>
        <taxon>Enterobacterales</taxon>
        <taxon>Enterobacteriaceae</taxon>
        <taxon>Salmonella</taxon>
    </lineage>
</organism>
<dbReference type="EMBL" id="QARO01000003">
    <property type="protein sequence ID" value="PUF63100.1"/>
    <property type="molecule type" value="Genomic_DNA"/>
</dbReference>
<dbReference type="RefSeq" id="WP_154707706.1">
    <property type="nucleotide sequence ID" value="NZ_QARO01000003.1"/>
</dbReference>
<dbReference type="Proteomes" id="UP000251540">
    <property type="component" value="Unassembled WGS sequence"/>
</dbReference>
<evidence type="ECO:0000313" key="4">
    <source>
        <dbReference type="Proteomes" id="UP000251540"/>
    </source>
</evidence>
<protein>
    <submittedName>
        <fullName evidence="1">Uncharacterized protein</fullName>
    </submittedName>
</protein>
<proteinExistence type="predicted"/>
<sequence length="81" mass="8861">MLYRTTYKYYTFNQATIKQIAVVVSGVLTEDNHYLSGRNDHAAKGSPPATRTATDGNHCYIATVDPARTAIDGNYGGDHHS</sequence>
<comment type="caution">
    <text evidence="1">The sequence shown here is derived from an EMBL/GenBank/DDBJ whole genome shotgun (WGS) entry which is preliminary data.</text>
</comment>
<evidence type="ECO:0000313" key="3">
    <source>
        <dbReference type="Proteomes" id="UP000251351"/>
    </source>
</evidence>
<evidence type="ECO:0000313" key="2">
    <source>
        <dbReference type="EMBL" id="PUF63100.1"/>
    </source>
</evidence>
<accession>A0A7Z1Q7N3</accession>
<dbReference type="EMBL" id="QARP01000003">
    <property type="protein sequence ID" value="PUF41679.1"/>
    <property type="molecule type" value="Genomic_DNA"/>
</dbReference>
<dbReference type="AlphaFoldDB" id="A0A7Z1Q7N3"/>
<gene>
    <name evidence="2" type="ORF">DAX73_03705</name>
    <name evidence="1" type="ORF">DAX92_03665</name>
</gene>
<name>A0A7Z1Q7N3_SALET</name>
<reference evidence="3 4" key="1">
    <citation type="submission" date="2018-04" db="EMBL/GenBank/DDBJ databases">
        <title>Whole genome sequencing of Salmonella enterica.</title>
        <authorList>
            <person name="Bell R."/>
        </authorList>
    </citation>
    <scope>NUCLEOTIDE SEQUENCE [LARGE SCALE GENOMIC DNA]</scope>
    <source>
        <strain evidence="1 4">CFSAN058609</strain>
        <strain evidence="2 3">CFSAN058610</strain>
    </source>
</reference>